<dbReference type="GO" id="GO:0006352">
    <property type="term" value="P:DNA-templated transcription initiation"/>
    <property type="evidence" value="ECO:0007669"/>
    <property type="project" value="InterPro"/>
</dbReference>
<dbReference type="PANTHER" id="PTHR47756:SF2">
    <property type="entry name" value="BLL6612 PROTEIN"/>
    <property type="match status" value="1"/>
</dbReference>
<dbReference type="Pfam" id="PF20239">
    <property type="entry name" value="DUF6596"/>
    <property type="match status" value="1"/>
</dbReference>
<dbReference type="Pfam" id="PF08281">
    <property type="entry name" value="Sigma70_r4_2"/>
    <property type="match status" value="1"/>
</dbReference>
<proteinExistence type="predicted"/>
<dbReference type="SUPFAM" id="SSF48452">
    <property type="entry name" value="TPR-like"/>
    <property type="match status" value="1"/>
</dbReference>
<evidence type="ECO:0000313" key="5">
    <source>
        <dbReference type="Proteomes" id="UP000217895"/>
    </source>
</evidence>
<evidence type="ECO:0000259" key="1">
    <source>
        <dbReference type="Pfam" id="PF04542"/>
    </source>
</evidence>
<dbReference type="Pfam" id="PF04542">
    <property type="entry name" value="Sigma70_r2"/>
    <property type="match status" value="1"/>
</dbReference>
<dbReference type="GO" id="GO:0003677">
    <property type="term" value="F:DNA binding"/>
    <property type="evidence" value="ECO:0007669"/>
    <property type="project" value="InterPro"/>
</dbReference>
<dbReference type="Gene3D" id="1.10.10.10">
    <property type="entry name" value="Winged helix-like DNA-binding domain superfamily/Winged helix DNA-binding domain"/>
    <property type="match status" value="1"/>
</dbReference>
<evidence type="ECO:0000259" key="3">
    <source>
        <dbReference type="Pfam" id="PF20239"/>
    </source>
</evidence>
<protein>
    <submittedName>
        <fullName evidence="4">RNA polymerase ECF-subfamily sigma factor</fullName>
    </submittedName>
</protein>
<organism evidence="4 5">
    <name type="scientific">Leptolyngbya boryana NIES-2135</name>
    <dbReference type="NCBI Taxonomy" id="1973484"/>
    <lineage>
        <taxon>Bacteria</taxon>
        <taxon>Bacillati</taxon>
        <taxon>Cyanobacteriota</taxon>
        <taxon>Cyanophyceae</taxon>
        <taxon>Leptolyngbyales</taxon>
        <taxon>Leptolyngbyaceae</taxon>
        <taxon>Leptolyngbya group</taxon>
        <taxon>Leptolyngbya</taxon>
    </lineage>
</organism>
<evidence type="ECO:0000313" key="4">
    <source>
        <dbReference type="EMBL" id="BAY53906.1"/>
    </source>
</evidence>
<dbReference type="Proteomes" id="UP000217895">
    <property type="component" value="Chromosome"/>
</dbReference>
<dbReference type="InterPro" id="IPR013249">
    <property type="entry name" value="RNA_pol_sigma70_r4_t2"/>
</dbReference>
<sequence>MTGTASTPKSDVAQAIASVYKTEWGRIVAILIRLLGDFDLAEEAAQEAFAAAVNQWETSGIPDLPRAWIIRTARYKEIDRLRRRTRLTEKLEWYAASGLIPSSEEPTYGSDEIEDDRLRLIFTCCHPALAIETQVALTLRMLGGLETDEIARAFLVPTATMAQRLVRAKRKIRDAGIPYKVPETTDLSPRIEAVLTVIYLIFNEGYAATKGNSIVRADFCTEAIRLGQLVRELMSPQPPSEVTALVALMLLHDSRRDARLDEAGDLILLEDQDRSRWNHPQIAEALPLVEEALRGGTGVYALQAAIAALHCQAARAEQTDWVQIVRLYEVLERLQPSPIVTLNRAVAIAMADGPQSAFALVDQLAPELDSYHLFHATRADLFRRVGALEEASQSYTRALELVTNDSERRFLERRLRGV</sequence>
<evidence type="ECO:0000259" key="2">
    <source>
        <dbReference type="Pfam" id="PF08281"/>
    </source>
</evidence>
<accession>A0A1Z4JAX9</accession>
<dbReference type="GO" id="GO:0016987">
    <property type="term" value="F:sigma factor activity"/>
    <property type="evidence" value="ECO:0007669"/>
    <property type="project" value="InterPro"/>
</dbReference>
<reference evidence="4 5" key="1">
    <citation type="submission" date="2017-06" db="EMBL/GenBank/DDBJ databases">
        <title>Genome sequencing of cyanobaciteial culture collection at National Institute for Environmental Studies (NIES).</title>
        <authorList>
            <person name="Hirose Y."/>
            <person name="Shimura Y."/>
            <person name="Fujisawa T."/>
            <person name="Nakamura Y."/>
            <person name="Kawachi M."/>
        </authorList>
    </citation>
    <scope>NUCLEOTIDE SEQUENCE [LARGE SCALE GENOMIC DNA]</scope>
    <source>
        <strain evidence="4 5">NIES-2135</strain>
    </source>
</reference>
<dbReference type="SUPFAM" id="SSF88946">
    <property type="entry name" value="Sigma2 domain of RNA polymerase sigma factors"/>
    <property type="match status" value="1"/>
</dbReference>
<dbReference type="Gene3D" id="1.10.1740.10">
    <property type="match status" value="1"/>
</dbReference>
<dbReference type="InterPro" id="IPR011990">
    <property type="entry name" value="TPR-like_helical_dom_sf"/>
</dbReference>
<dbReference type="InterPro" id="IPR013325">
    <property type="entry name" value="RNA_pol_sigma_r2"/>
</dbReference>
<feature type="domain" description="RNA polymerase sigma-70 region 2" evidence="1">
    <location>
        <begin position="25"/>
        <end position="86"/>
    </location>
</feature>
<dbReference type="PANTHER" id="PTHR47756">
    <property type="entry name" value="BLL6612 PROTEIN-RELATED"/>
    <property type="match status" value="1"/>
</dbReference>
<dbReference type="InterPro" id="IPR007627">
    <property type="entry name" value="RNA_pol_sigma70_r2"/>
</dbReference>
<dbReference type="InterPro" id="IPR013324">
    <property type="entry name" value="RNA_pol_sigma_r3/r4-like"/>
</dbReference>
<dbReference type="EMBL" id="AP018203">
    <property type="protein sequence ID" value="BAY53906.1"/>
    <property type="molecule type" value="Genomic_DNA"/>
</dbReference>
<feature type="domain" description="RNA polymerase sigma factor 70 region 4 type 2" evidence="2">
    <location>
        <begin position="121"/>
        <end position="172"/>
    </location>
</feature>
<feature type="domain" description="DUF6596" evidence="3">
    <location>
        <begin position="190"/>
        <end position="292"/>
    </location>
</feature>
<keyword evidence="5" id="KW-1185">Reference proteome</keyword>
<name>A0A1Z4JAX9_LEPBY</name>
<dbReference type="AlphaFoldDB" id="A0A1Z4JAX9"/>
<dbReference type="InterPro" id="IPR046531">
    <property type="entry name" value="DUF6596"/>
</dbReference>
<gene>
    <name evidence="4" type="ORF">NIES2135_07190</name>
</gene>
<dbReference type="InterPro" id="IPR036388">
    <property type="entry name" value="WH-like_DNA-bd_sf"/>
</dbReference>
<dbReference type="SUPFAM" id="SSF88659">
    <property type="entry name" value="Sigma3 and sigma4 domains of RNA polymerase sigma factors"/>
    <property type="match status" value="1"/>
</dbReference>